<feature type="region of interest" description="Disordered" evidence="6">
    <location>
        <begin position="77"/>
        <end position="98"/>
    </location>
</feature>
<feature type="transmembrane region" description="Helical" evidence="7">
    <location>
        <begin position="380"/>
        <end position="400"/>
    </location>
</feature>
<evidence type="ECO:0000256" key="3">
    <source>
        <dbReference type="ARBA" id="ARBA00022692"/>
    </source>
</evidence>
<feature type="transmembrane region" description="Helical" evidence="7">
    <location>
        <begin position="432"/>
        <end position="450"/>
    </location>
</feature>
<dbReference type="AlphaFoldDB" id="A0A8H3M8D8"/>
<feature type="transmembrane region" description="Helical" evidence="7">
    <location>
        <begin position="457"/>
        <end position="476"/>
    </location>
</feature>
<dbReference type="GO" id="GO:0016036">
    <property type="term" value="P:cellular response to phosphate starvation"/>
    <property type="evidence" value="ECO:0007669"/>
    <property type="project" value="TreeGrafter"/>
</dbReference>
<evidence type="ECO:0000256" key="2">
    <source>
        <dbReference type="ARBA" id="ARBA00009665"/>
    </source>
</evidence>
<dbReference type="Proteomes" id="UP000615446">
    <property type="component" value="Unassembled WGS sequence"/>
</dbReference>
<evidence type="ECO:0000256" key="4">
    <source>
        <dbReference type="ARBA" id="ARBA00022989"/>
    </source>
</evidence>
<feature type="compositionally biased region" description="Low complexity" evidence="6">
    <location>
        <begin position="39"/>
        <end position="54"/>
    </location>
</feature>
<organism evidence="10 11">
    <name type="scientific">Rhizophagus clarus</name>
    <dbReference type="NCBI Taxonomy" id="94130"/>
    <lineage>
        <taxon>Eukaryota</taxon>
        <taxon>Fungi</taxon>
        <taxon>Fungi incertae sedis</taxon>
        <taxon>Mucoromycota</taxon>
        <taxon>Glomeromycotina</taxon>
        <taxon>Glomeromycetes</taxon>
        <taxon>Glomerales</taxon>
        <taxon>Glomeraceae</taxon>
        <taxon>Rhizophagus</taxon>
    </lineage>
</organism>
<feature type="compositionally biased region" description="Polar residues" evidence="6">
    <location>
        <begin position="82"/>
        <end position="97"/>
    </location>
</feature>
<keyword evidence="3 7" id="KW-0812">Transmembrane</keyword>
<dbReference type="GO" id="GO:0006817">
    <property type="term" value="P:phosphate ion transport"/>
    <property type="evidence" value="ECO:0007669"/>
    <property type="project" value="TreeGrafter"/>
</dbReference>
<dbReference type="PROSITE" id="PS51380">
    <property type="entry name" value="EXS"/>
    <property type="match status" value="1"/>
</dbReference>
<feature type="region of interest" description="Disordered" evidence="6">
    <location>
        <begin position="772"/>
        <end position="819"/>
    </location>
</feature>
<evidence type="ECO:0000259" key="9">
    <source>
        <dbReference type="PROSITE" id="PS51382"/>
    </source>
</evidence>
<feature type="compositionally biased region" description="Basic and acidic residues" evidence="6">
    <location>
        <begin position="784"/>
        <end position="800"/>
    </location>
</feature>
<evidence type="ECO:0000259" key="8">
    <source>
        <dbReference type="PROSITE" id="PS51380"/>
    </source>
</evidence>
<feature type="region of interest" description="Disordered" evidence="6">
    <location>
        <begin position="39"/>
        <end position="61"/>
    </location>
</feature>
<dbReference type="InterPro" id="IPR004342">
    <property type="entry name" value="EXS_C"/>
</dbReference>
<dbReference type="Pfam" id="PF03124">
    <property type="entry name" value="EXS"/>
    <property type="match status" value="1"/>
</dbReference>
<sequence>MKFAKVLQSELVPEWKKAYIDYKGLKRLLASIKRSLKEQQSSQQSQQSQQSHQQSLHEQERCNSVNTNVSISSNHTEISIPIPQQSGNRISNSSSKPDSYLNRLKSFSKKRKTSLSSSRRQSPLISYDTLWEQVNPQEEKFFKALEENLDKVEKFYEEKLSETLNRFNELVEQYNFMKETRIKKKLKENEAWPKKLSIIMQEIEHFSTSPKAKSVSFVTQDDGQSEEIKYRIKHDLDYKSAKKLIKKALFEFYRGVLLLKNYIILNKTGFVKILKKYDKITDRNGSEIFLPRISNYNFAKSAPIDNLIKETETFYINNFEQGIRSQAMKNLRLPPRKENLYYFVTWRVGLYIGLSIPILVRAIELAFRNKPSFDPLKWPVLLQIYCAYFIPIVFALLFGINMHTWTKARINYKFIFEFDPRNNLNYKQYFEIPAFMLLVFSYTTYIGFNFTKFEHCVWILGIILSCILLCPFKIFYYDARRWFIIALLRVVASGFYRVEFRDFFIADELNSLTYTFMNTQYLFCAIKACRFSLISPLLTTLPPWWRFVQCLKRYSLTYHKYPHLLNAGKYFSTIMAIWFLFLFRTYNNKITKSFWIGGQTISSTYSFLWDVLMDWSLLQLDSQNYLLRDELNFKNHAIYYFAIVSDGLLRFSWILQLIIPSKYSLATIFTIAFGEMLRRWQWNFFRVENEHVNNCGQFRAIKEIPLPFEKETLDEELNEENEPQEIKLSSRITNAYLPQRRAGLPHKIDDIQRWRDFQPNSNAVSYAYSDVTDDEQLSEPDSLDDPKEISFPPLRDEYRNNNECYDDASNVAGTSTIPN</sequence>
<dbReference type="CDD" id="cd14475">
    <property type="entry name" value="SPX_SYG1_like"/>
    <property type="match status" value="1"/>
</dbReference>
<comment type="subcellular location">
    <subcellularLocation>
        <location evidence="1">Membrane</location>
        <topology evidence="1">Multi-pass membrane protein</topology>
    </subcellularLocation>
</comment>
<protein>
    <submittedName>
        <fullName evidence="10">EXS family protein</fullName>
    </submittedName>
</protein>
<feature type="transmembrane region" description="Helical" evidence="7">
    <location>
        <begin position="638"/>
        <end position="659"/>
    </location>
</feature>
<dbReference type="PROSITE" id="PS51382">
    <property type="entry name" value="SPX"/>
    <property type="match status" value="1"/>
</dbReference>
<evidence type="ECO:0000313" key="11">
    <source>
        <dbReference type="Proteomes" id="UP000615446"/>
    </source>
</evidence>
<feature type="compositionally biased region" description="Acidic residues" evidence="6">
    <location>
        <begin position="772"/>
        <end position="783"/>
    </location>
</feature>
<keyword evidence="4 7" id="KW-1133">Transmembrane helix</keyword>
<evidence type="ECO:0000256" key="6">
    <source>
        <dbReference type="SAM" id="MobiDB-lite"/>
    </source>
</evidence>
<accession>A0A8H3M8D8</accession>
<name>A0A8H3M8D8_9GLOM</name>
<gene>
    <name evidence="10" type="ORF">RCL2_002610000</name>
</gene>
<feature type="transmembrane region" description="Helical" evidence="7">
    <location>
        <begin position="340"/>
        <end position="360"/>
    </location>
</feature>
<feature type="domain" description="SPX" evidence="9">
    <location>
        <begin position="1"/>
        <end position="291"/>
    </location>
</feature>
<comment type="caution">
    <text evidence="10">The sequence shown here is derived from an EMBL/GenBank/DDBJ whole genome shotgun (WGS) entry which is preliminary data.</text>
</comment>
<keyword evidence="5 7" id="KW-0472">Membrane</keyword>
<dbReference type="OrthoDB" id="9970435at2759"/>
<dbReference type="GO" id="GO:0005794">
    <property type="term" value="C:Golgi apparatus"/>
    <property type="evidence" value="ECO:0007669"/>
    <property type="project" value="TreeGrafter"/>
</dbReference>
<feature type="transmembrane region" description="Helical" evidence="7">
    <location>
        <begin position="521"/>
        <end position="544"/>
    </location>
</feature>
<feature type="domain" description="EXS" evidence="8">
    <location>
        <begin position="526"/>
        <end position="718"/>
    </location>
</feature>
<reference evidence="10" key="1">
    <citation type="submission" date="2019-10" db="EMBL/GenBank/DDBJ databases">
        <title>Conservation and host-specific expression of non-tandemly repeated heterogenous ribosome RNA gene in arbuscular mycorrhizal fungi.</title>
        <authorList>
            <person name="Maeda T."/>
            <person name="Kobayashi Y."/>
            <person name="Nakagawa T."/>
            <person name="Ezawa T."/>
            <person name="Yamaguchi K."/>
            <person name="Bino T."/>
            <person name="Nishimoto Y."/>
            <person name="Shigenobu S."/>
            <person name="Kawaguchi M."/>
        </authorList>
    </citation>
    <scope>NUCLEOTIDE SEQUENCE</scope>
    <source>
        <strain evidence="10">HR1</strain>
    </source>
</reference>
<evidence type="ECO:0000313" key="10">
    <source>
        <dbReference type="EMBL" id="GES99611.1"/>
    </source>
</evidence>
<dbReference type="EMBL" id="BLAL01000281">
    <property type="protein sequence ID" value="GES99611.1"/>
    <property type="molecule type" value="Genomic_DNA"/>
</dbReference>
<dbReference type="GO" id="GO:0005886">
    <property type="term" value="C:plasma membrane"/>
    <property type="evidence" value="ECO:0007669"/>
    <property type="project" value="TreeGrafter"/>
</dbReference>
<feature type="transmembrane region" description="Helical" evidence="7">
    <location>
        <begin position="564"/>
        <end position="583"/>
    </location>
</feature>
<dbReference type="PANTHER" id="PTHR10783">
    <property type="entry name" value="XENOTROPIC AND POLYTROPIC RETROVIRUS RECEPTOR 1-RELATED"/>
    <property type="match status" value="1"/>
</dbReference>
<dbReference type="InterPro" id="IPR004331">
    <property type="entry name" value="SPX_dom"/>
</dbReference>
<evidence type="ECO:0000256" key="5">
    <source>
        <dbReference type="ARBA" id="ARBA00023136"/>
    </source>
</evidence>
<dbReference type="PANTHER" id="PTHR10783:SF103">
    <property type="entry name" value="SOLUTE CARRIER FAMILY 53 MEMBER 1"/>
    <property type="match status" value="1"/>
</dbReference>
<dbReference type="GO" id="GO:0000822">
    <property type="term" value="F:inositol hexakisphosphate binding"/>
    <property type="evidence" value="ECO:0007669"/>
    <property type="project" value="TreeGrafter"/>
</dbReference>
<dbReference type="Pfam" id="PF03105">
    <property type="entry name" value="SPX"/>
    <property type="match status" value="2"/>
</dbReference>
<evidence type="ECO:0000256" key="1">
    <source>
        <dbReference type="ARBA" id="ARBA00004141"/>
    </source>
</evidence>
<evidence type="ECO:0000256" key="7">
    <source>
        <dbReference type="SAM" id="Phobius"/>
    </source>
</evidence>
<comment type="similarity">
    <text evidence="2">Belongs to the SYG1 (TC 2.A.94) family.</text>
</comment>
<proteinExistence type="inferred from homology"/>